<feature type="region of interest" description="Disordered" evidence="4">
    <location>
        <begin position="1"/>
        <end position="25"/>
    </location>
</feature>
<dbReference type="RefSeq" id="WP_011398082.1">
    <property type="nucleotide sequence ID" value="NC_007645.1"/>
</dbReference>
<evidence type="ECO:0000259" key="5">
    <source>
        <dbReference type="PROSITE" id="PS50043"/>
    </source>
</evidence>
<organism evidence="6 7">
    <name type="scientific">Hahella chejuensis (strain KCTC 2396)</name>
    <dbReference type="NCBI Taxonomy" id="349521"/>
    <lineage>
        <taxon>Bacteria</taxon>
        <taxon>Pseudomonadati</taxon>
        <taxon>Pseudomonadota</taxon>
        <taxon>Gammaproteobacteria</taxon>
        <taxon>Oceanospirillales</taxon>
        <taxon>Hahellaceae</taxon>
        <taxon>Hahella</taxon>
    </lineage>
</organism>
<dbReference type="HOGENOM" id="CLU_006325_3_0_6"/>
<dbReference type="InterPro" id="IPR041617">
    <property type="entry name" value="TPR_MalT"/>
</dbReference>
<dbReference type="PRINTS" id="PR00038">
    <property type="entry name" value="HTHLUXR"/>
</dbReference>
<name>Q2SEA9_HAHCH</name>
<dbReference type="PANTHER" id="PTHR44688:SF16">
    <property type="entry name" value="DNA-BINDING TRANSCRIPTIONAL ACTIVATOR DEVR_DOSR"/>
    <property type="match status" value="1"/>
</dbReference>
<dbReference type="InterPro" id="IPR011990">
    <property type="entry name" value="TPR-like_helical_dom_sf"/>
</dbReference>
<dbReference type="Pfam" id="PF00196">
    <property type="entry name" value="GerE"/>
    <property type="match status" value="1"/>
</dbReference>
<dbReference type="NCBIfam" id="NF003420">
    <property type="entry name" value="PRK04841.1"/>
    <property type="match status" value="1"/>
</dbReference>
<dbReference type="GO" id="GO:0006355">
    <property type="term" value="P:regulation of DNA-templated transcription"/>
    <property type="evidence" value="ECO:0007669"/>
    <property type="project" value="InterPro"/>
</dbReference>
<dbReference type="GO" id="GO:0003677">
    <property type="term" value="F:DNA binding"/>
    <property type="evidence" value="ECO:0007669"/>
    <property type="project" value="UniProtKB-KW"/>
</dbReference>
<keyword evidence="2" id="KW-0238">DNA-binding</keyword>
<dbReference type="SUPFAM" id="SSF48452">
    <property type="entry name" value="TPR-like"/>
    <property type="match status" value="1"/>
</dbReference>
<evidence type="ECO:0000256" key="1">
    <source>
        <dbReference type="ARBA" id="ARBA00023015"/>
    </source>
</evidence>
<dbReference type="eggNOG" id="COG2909">
    <property type="taxonomic scope" value="Bacteria"/>
</dbReference>
<evidence type="ECO:0000313" key="7">
    <source>
        <dbReference type="Proteomes" id="UP000000238"/>
    </source>
</evidence>
<dbReference type="InterPro" id="IPR016032">
    <property type="entry name" value="Sig_transdc_resp-reg_C-effctor"/>
</dbReference>
<dbReference type="EMBL" id="CP000155">
    <property type="protein sequence ID" value="ABC31015.1"/>
    <property type="molecule type" value="Genomic_DNA"/>
</dbReference>
<dbReference type="InterPro" id="IPR036388">
    <property type="entry name" value="WH-like_DNA-bd_sf"/>
</dbReference>
<dbReference type="Proteomes" id="UP000000238">
    <property type="component" value="Chromosome"/>
</dbReference>
<evidence type="ECO:0000256" key="4">
    <source>
        <dbReference type="SAM" id="MobiDB-lite"/>
    </source>
</evidence>
<dbReference type="SUPFAM" id="SSF52540">
    <property type="entry name" value="P-loop containing nucleoside triphosphate hydrolases"/>
    <property type="match status" value="1"/>
</dbReference>
<dbReference type="CDD" id="cd06170">
    <property type="entry name" value="LuxR_C_like"/>
    <property type="match status" value="1"/>
</dbReference>
<dbReference type="OrthoDB" id="1123107at2"/>
<dbReference type="Gene3D" id="3.40.50.300">
    <property type="entry name" value="P-loop containing nucleotide triphosphate hydrolases"/>
    <property type="match status" value="1"/>
</dbReference>
<dbReference type="PROSITE" id="PS00622">
    <property type="entry name" value="HTH_LUXR_1"/>
    <property type="match status" value="1"/>
</dbReference>
<protein>
    <submittedName>
        <fullName evidence="6">ATP-dependent transcriptional regulator</fullName>
    </submittedName>
</protein>
<sequence length="907" mass="102480">MTTSDAPEARPLIPSKFSPPQTGSHVLSRPRLEAALIDAASKPLCIVRAPAGFGKTTLMTHWSRRQPGRIAWINLDELDNDPILFGRYLVATLSRQAPELQGPLSRVEGALSEYDLIWLTGKLCNELSTLDQQLVLVLDDYHHVHNEHIHAALRFLIQHQPPALRLFILTRAEPPLGLANWRVRGMLHEIGTDELGFTLEEAQQFLHEKNGLRVEDPQALQEALQRLKGWAAGLQIIALSAPAKDSLNDYLRRFNGAHTHVLDFLAEEVLSKQPPERQAFLLQTSVLERFNSELAQAVTEHKESFGMLQDLEKGGMFIAPLDEYRTWYSYHPFFAEFLRHQLQLQATSQTIIDLHRRAYEWWLQKAQTAEALTHLLQIGDPMLIAEALSLHGWSLFEQGRLSLIEQCLDVLPETVIANDNRLALLRAWVCLTQADPDSLEEALNQAEQRLPDQQEEAQWRRVSAEISALKAQLYATVEDIEAAHNHARQALAISSSASNAAAIALSVLGETHVCRGELDQARDAFMQAEASARAADSMHGLLWTLGQQADVLRHQGDLVGCHQQQTFILQLAREHHLAQTPVMEFIHRQRADLLIEWLQCHEAAQHCDAGLRIVEHLEPHCAVPLNALKASIALQQGEAGAADTYLRKNTLLMREYRCHSDWRALSASIQLRYWRQQRNLSAIHEWLSAEPPPSPAPSHFQQRRARNLAFALLSLDRSREAAQILLPLTAQSRQFGLRLSEMENQILTTWACLRLGNEKEASDALLRALQLAEPMRAVASLLQAPEWLLDFYAFLLDDSRLSSAERRHLQRVLELSKRQHRPQKKTRNMPEQARALALTPKEWEVLRLIGEGSSNERIAERLYVAPSTVRSHIKHVYQKLGISSRVEARRVSLDLSQGRVAGLGEQG</sequence>
<keyword evidence="1" id="KW-0805">Transcription regulation</keyword>
<reference evidence="6 7" key="1">
    <citation type="journal article" date="2005" name="Nucleic Acids Res.">
        <title>Genomic blueprint of Hahella chejuensis, a marine microbe producing an algicidal agent.</title>
        <authorList>
            <person name="Jeong H."/>
            <person name="Yim J.H."/>
            <person name="Lee C."/>
            <person name="Choi S.-H."/>
            <person name="Park Y.K."/>
            <person name="Yoon S.H."/>
            <person name="Hur C.-G."/>
            <person name="Kang H.-Y."/>
            <person name="Kim D."/>
            <person name="Lee H.H."/>
            <person name="Park K.H."/>
            <person name="Park S.-H."/>
            <person name="Park H.-S."/>
            <person name="Lee H.K."/>
            <person name="Oh T.K."/>
            <person name="Kim J.F."/>
        </authorList>
    </citation>
    <scope>NUCLEOTIDE SEQUENCE [LARGE SCALE GENOMIC DNA]</scope>
    <source>
        <strain evidence="6 7">KCTC 2396</strain>
    </source>
</reference>
<dbReference type="PANTHER" id="PTHR44688">
    <property type="entry name" value="DNA-BINDING TRANSCRIPTIONAL ACTIVATOR DEVR_DOSR"/>
    <property type="match status" value="1"/>
</dbReference>
<keyword evidence="7" id="KW-1185">Reference proteome</keyword>
<evidence type="ECO:0000313" key="6">
    <source>
        <dbReference type="EMBL" id="ABC31015.1"/>
    </source>
</evidence>
<dbReference type="PROSITE" id="PS50043">
    <property type="entry name" value="HTH_LUXR_2"/>
    <property type="match status" value="1"/>
</dbReference>
<evidence type="ECO:0000256" key="3">
    <source>
        <dbReference type="ARBA" id="ARBA00023163"/>
    </source>
</evidence>
<dbReference type="SMART" id="SM00421">
    <property type="entry name" value="HTH_LUXR"/>
    <property type="match status" value="1"/>
</dbReference>
<dbReference type="Gene3D" id="1.25.40.10">
    <property type="entry name" value="Tetratricopeptide repeat domain"/>
    <property type="match status" value="1"/>
</dbReference>
<dbReference type="InterPro" id="IPR059106">
    <property type="entry name" value="WHD_MalT"/>
</dbReference>
<dbReference type="InterPro" id="IPR027417">
    <property type="entry name" value="P-loop_NTPase"/>
</dbReference>
<dbReference type="Pfam" id="PF17874">
    <property type="entry name" value="TPR_MalT"/>
    <property type="match status" value="1"/>
</dbReference>
<dbReference type="STRING" id="349521.HCH_04308"/>
<proteinExistence type="predicted"/>
<dbReference type="KEGG" id="hch:HCH_04308"/>
<dbReference type="Pfam" id="PF25873">
    <property type="entry name" value="WHD_MalT"/>
    <property type="match status" value="1"/>
</dbReference>
<keyword evidence="3" id="KW-0804">Transcription</keyword>
<dbReference type="InterPro" id="IPR000792">
    <property type="entry name" value="Tscrpt_reg_LuxR_C"/>
</dbReference>
<dbReference type="Gene3D" id="1.10.10.10">
    <property type="entry name" value="Winged helix-like DNA-binding domain superfamily/Winged helix DNA-binding domain"/>
    <property type="match status" value="1"/>
</dbReference>
<accession>Q2SEA9</accession>
<feature type="domain" description="HTH luxR-type" evidence="5">
    <location>
        <begin position="831"/>
        <end position="896"/>
    </location>
</feature>
<gene>
    <name evidence="6" type="ordered locus">HCH_04308</name>
</gene>
<dbReference type="AlphaFoldDB" id="Q2SEA9"/>
<dbReference type="SUPFAM" id="SSF46894">
    <property type="entry name" value="C-terminal effector domain of the bipartite response regulators"/>
    <property type="match status" value="1"/>
</dbReference>
<evidence type="ECO:0000256" key="2">
    <source>
        <dbReference type="ARBA" id="ARBA00023125"/>
    </source>
</evidence>